<feature type="domain" description="Trimeric autotransporter adhesin YadA-like C-terminal membrane anchor" evidence="10">
    <location>
        <begin position="614"/>
        <end position="668"/>
    </location>
</feature>
<feature type="region of interest" description="Disordered" evidence="8">
    <location>
        <begin position="170"/>
        <end position="307"/>
    </location>
</feature>
<evidence type="ECO:0000313" key="11">
    <source>
        <dbReference type="EMBL" id="OTA16969.1"/>
    </source>
</evidence>
<evidence type="ECO:0000256" key="4">
    <source>
        <dbReference type="ARBA" id="ARBA00022692"/>
    </source>
</evidence>
<dbReference type="SUPFAM" id="SSF101967">
    <property type="entry name" value="Adhesin YadA, collagen-binding domain"/>
    <property type="match status" value="1"/>
</dbReference>
<evidence type="ECO:0000256" key="3">
    <source>
        <dbReference type="ARBA" id="ARBA00022452"/>
    </source>
</evidence>
<evidence type="ECO:0000256" key="1">
    <source>
        <dbReference type="ARBA" id="ARBA00004241"/>
    </source>
</evidence>
<gene>
    <name evidence="11" type="ORF">Xbed_03402</name>
</gene>
<dbReference type="Pfam" id="PF03895">
    <property type="entry name" value="YadA_anchor"/>
    <property type="match status" value="1"/>
</dbReference>
<name>A0A1Y2SHB1_9GAMM</name>
<keyword evidence="12" id="KW-1185">Reference proteome</keyword>
<keyword evidence="5 9" id="KW-0732">Signal</keyword>
<feature type="signal peptide" evidence="9">
    <location>
        <begin position="1"/>
        <end position="21"/>
    </location>
</feature>
<feature type="chain" id="PRO_5012870033" description="Trimeric autotransporter adhesin YadA-like C-terminal membrane anchor domain-containing protein" evidence="9">
    <location>
        <begin position="22"/>
        <end position="668"/>
    </location>
</feature>
<evidence type="ECO:0000259" key="10">
    <source>
        <dbReference type="Pfam" id="PF03895"/>
    </source>
</evidence>
<evidence type="ECO:0000256" key="9">
    <source>
        <dbReference type="SAM" id="SignalP"/>
    </source>
</evidence>
<dbReference type="InterPro" id="IPR005594">
    <property type="entry name" value="YadA_C"/>
</dbReference>
<evidence type="ECO:0000256" key="7">
    <source>
        <dbReference type="ARBA" id="ARBA00023237"/>
    </source>
</evidence>
<feature type="compositionally biased region" description="Polar residues" evidence="8">
    <location>
        <begin position="243"/>
        <end position="256"/>
    </location>
</feature>
<dbReference type="EMBL" id="MUBK01000038">
    <property type="protein sequence ID" value="OTA16969.1"/>
    <property type="molecule type" value="Genomic_DNA"/>
</dbReference>
<evidence type="ECO:0000313" key="12">
    <source>
        <dbReference type="Proteomes" id="UP000194204"/>
    </source>
</evidence>
<dbReference type="Gene3D" id="2.150.10.10">
    <property type="entry name" value="Serralysin-like metalloprotease, C-terminal"/>
    <property type="match status" value="1"/>
</dbReference>
<comment type="subcellular location">
    <subcellularLocation>
        <location evidence="2">Cell outer membrane</location>
    </subcellularLocation>
    <subcellularLocation>
        <location evidence="1">Cell surface</location>
    </subcellularLocation>
</comment>
<sequence length="668" mass="71994">MKMRYLSVLIITAMTTLESHADTVVDSITDKGHTLEFFQDAQGNIHDKLPVNPKLRNIIDAYSKNNTLFAIGYDLTNSMGNILGKKQGIYFDIQQNLWLFPTSNNTLNNSNNNFIYASNNNLDSSGNNEIQGSNTTLNASNHNKIIKGNSNELTRANKNEINGNQNHLTDAEANSIDGNNTQLTQSHRNQSISGDRNTLSNSSDNKNIKGNSNELTRSNKNKINGNQNHLTDSDENNIDGDGTQLTQSHRNQSISGDKNRLSSSNDNKNIKGNNNQLTRSDKNEINGDQNNLIDSQENDIKGNGNHFTNAQENTIIHDNNTLIDSAKNKLSGSNNTLDHTTDSDINGNDNYVIHGNKLLKDDQNQPLAQVTSNQSILGGSGNAGLGANVAEINASVVLGHNTSAATTNISLKNAVALNAGGAAGDHVIAIGGNAEGDNTLAIGMGSSSTHGGIAFGAGSIATRADELNISHRQITGVKAGTEDNHIVNVKQLNDNLNDTLKQSKTHTEAGMTGLSKDIRTKADTLQAQANQRTNNILLPMKEDAKERFQQITQQSMHYTDTQTTKYQTLFDKMAKDYSRSRFDQMSHYVDKQQKKINAGISAAMATATIPQKGGNKLSVGIGIASYRDQAAGAVGSIFTVSPHVQIKVAMTYDTQSGTGINSGVAIGF</sequence>
<keyword evidence="7" id="KW-0998">Cell outer membrane</keyword>
<evidence type="ECO:0000256" key="2">
    <source>
        <dbReference type="ARBA" id="ARBA00004442"/>
    </source>
</evidence>
<comment type="caution">
    <text evidence="11">The sequence shown here is derived from an EMBL/GenBank/DDBJ whole genome shotgun (WGS) entry which is preliminary data.</text>
</comment>
<evidence type="ECO:0000256" key="6">
    <source>
        <dbReference type="ARBA" id="ARBA00023136"/>
    </source>
</evidence>
<reference evidence="11 12" key="1">
    <citation type="submission" date="2017-01" db="EMBL/GenBank/DDBJ databases">
        <title>Deconstructing symbiosis and pathogenesis requirements using a combined genomic-metabolomic approach.</title>
        <authorList>
            <person name="Tobias N.J."/>
            <person name="Wolff H."/>
            <person name="Djahanschiri B."/>
            <person name="Ebersberger I."/>
            <person name="Bode H.B."/>
        </authorList>
    </citation>
    <scope>NUCLEOTIDE SEQUENCE [LARGE SCALE GENOMIC DNA]</scope>
    <source>
        <strain evidence="11 12">DSM 4764</strain>
    </source>
</reference>
<dbReference type="RefSeq" id="WP_086114028.1">
    <property type="nucleotide sequence ID" value="NZ_CAWNHF010000143.1"/>
</dbReference>
<dbReference type="InterPro" id="IPR045584">
    <property type="entry name" value="Pilin-like"/>
</dbReference>
<protein>
    <recommendedName>
        <fullName evidence="10">Trimeric autotransporter adhesin YadA-like C-terminal membrane anchor domain-containing protein</fullName>
    </recommendedName>
</protein>
<dbReference type="AlphaFoldDB" id="A0A1Y2SHB1"/>
<keyword evidence="4" id="KW-0812">Transmembrane</keyword>
<dbReference type="Proteomes" id="UP000194204">
    <property type="component" value="Unassembled WGS sequence"/>
</dbReference>
<feature type="compositionally biased region" description="Polar residues" evidence="8">
    <location>
        <begin position="286"/>
        <end position="295"/>
    </location>
</feature>
<evidence type="ECO:0000256" key="5">
    <source>
        <dbReference type="ARBA" id="ARBA00022729"/>
    </source>
</evidence>
<proteinExistence type="predicted"/>
<dbReference type="SUPFAM" id="SSF54523">
    <property type="entry name" value="Pili subunits"/>
    <property type="match status" value="1"/>
</dbReference>
<evidence type="ECO:0000256" key="8">
    <source>
        <dbReference type="SAM" id="MobiDB-lite"/>
    </source>
</evidence>
<organism evidence="11 12">
    <name type="scientific">Xenorhabdus beddingii</name>
    <dbReference type="NCBI Taxonomy" id="40578"/>
    <lineage>
        <taxon>Bacteria</taxon>
        <taxon>Pseudomonadati</taxon>
        <taxon>Pseudomonadota</taxon>
        <taxon>Gammaproteobacteria</taxon>
        <taxon>Enterobacterales</taxon>
        <taxon>Morganellaceae</taxon>
        <taxon>Xenorhabdus</taxon>
    </lineage>
</organism>
<keyword evidence="6" id="KW-0472">Membrane</keyword>
<dbReference type="Gene3D" id="3.30.1300.30">
    <property type="entry name" value="GSPII I/J protein-like"/>
    <property type="match status" value="1"/>
</dbReference>
<dbReference type="OrthoDB" id="1631723at2"/>
<dbReference type="InterPro" id="IPR011049">
    <property type="entry name" value="Serralysin-like_metalloprot_C"/>
</dbReference>
<keyword evidence="3" id="KW-1134">Transmembrane beta strand</keyword>
<dbReference type="GO" id="GO:0009279">
    <property type="term" value="C:cell outer membrane"/>
    <property type="evidence" value="ECO:0007669"/>
    <property type="project" value="UniProtKB-SubCell"/>
</dbReference>
<accession>A0A1Y2SHB1</accession>
<feature type="compositionally biased region" description="Low complexity" evidence="8">
    <location>
        <begin position="262"/>
        <end position="275"/>
    </location>
</feature>
<feature type="compositionally biased region" description="Polar residues" evidence="8">
    <location>
        <begin position="176"/>
        <end position="230"/>
    </location>
</feature>
<dbReference type="STRING" id="40578.Xbed_03402"/>
<dbReference type="GO" id="GO:0009986">
    <property type="term" value="C:cell surface"/>
    <property type="evidence" value="ECO:0007669"/>
    <property type="project" value="UniProtKB-SubCell"/>
</dbReference>